<sequence>MLTRLIESRALELLESAICNWSSREQAWPYVHRPPQPISNQDPCSLEWICI</sequence>
<dbReference type="Proteomes" id="UP000321570">
    <property type="component" value="Unassembled WGS sequence"/>
</dbReference>
<organism evidence="1 2">
    <name type="scientific">Hymenolepis diminuta</name>
    <name type="common">Rat tapeworm</name>
    <dbReference type="NCBI Taxonomy" id="6216"/>
    <lineage>
        <taxon>Eukaryota</taxon>
        <taxon>Metazoa</taxon>
        <taxon>Spiralia</taxon>
        <taxon>Lophotrochozoa</taxon>
        <taxon>Platyhelminthes</taxon>
        <taxon>Cestoda</taxon>
        <taxon>Eucestoda</taxon>
        <taxon>Cyclophyllidea</taxon>
        <taxon>Hymenolepididae</taxon>
        <taxon>Hymenolepis</taxon>
    </lineage>
</organism>
<dbReference type="AlphaFoldDB" id="A0A564YKU6"/>
<proteinExistence type="predicted"/>
<accession>A0A564YKU6</accession>
<gene>
    <name evidence="1" type="ORF">WMSIL1_LOCUS6853</name>
</gene>
<evidence type="ECO:0000313" key="1">
    <source>
        <dbReference type="EMBL" id="VUZ47243.1"/>
    </source>
</evidence>
<reference evidence="1 2" key="1">
    <citation type="submission" date="2019-07" db="EMBL/GenBank/DDBJ databases">
        <authorList>
            <person name="Jastrzebski P J."/>
            <person name="Paukszto L."/>
            <person name="Jastrzebski P J."/>
        </authorList>
    </citation>
    <scope>NUCLEOTIDE SEQUENCE [LARGE SCALE GENOMIC DNA]</scope>
    <source>
        <strain evidence="1 2">WMS-il1</strain>
    </source>
</reference>
<name>A0A564YKU6_HYMDI</name>
<evidence type="ECO:0000313" key="2">
    <source>
        <dbReference type="Proteomes" id="UP000321570"/>
    </source>
</evidence>
<dbReference type="EMBL" id="CABIJS010000223">
    <property type="protein sequence ID" value="VUZ47243.1"/>
    <property type="molecule type" value="Genomic_DNA"/>
</dbReference>
<protein>
    <submittedName>
        <fullName evidence="1">Uncharacterized protein</fullName>
    </submittedName>
</protein>
<keyword evidence="2" id="KW-1185">Reference proteome</keyword>